<dbReference type="Proteomes" id="UP000095286">
    <property type="component" value="Unplaced"/>
</dbReference>
<proteinExistence type="predicted"/>
<reference evidence="2" key="1">
    <citation type="submission" date="2016-11" db="UniProtKB">
        <authorList>
            <consortium name="WormBaseParasite"/>
        </authorList>
    </citation>
    <scope>IDENTIFICATION</scope>
    <source>
        <strain evidence="2">KR3021</strain>
    </source>
</reference>
<sequence>MVNSAFCGGSFWLNNGSTHSPSLPVIEECYRRSVIAWIPPIFFWLMMPAFVLYTRRFKKRTFAKTLNWNYFILSKFALTIFAIAVSITLFVLTIVGDEDYEKPSGGFYQISYQYTVIWIITFGGILGALYLCKQIGILTSGILHITWILFSVCSLPEVYAIAKHEHASSVLGTTLFLILFSTFVLQAILFSFSDSSARGKVETGGYASPELYSSFLGRITYWWFNSLAMYGAKTDLTMDTLYDLNDGSTSSVLEKLWFKYWTPQIEEYYRLSQIAEKERSGKLPIPPSIFYALFKMFRYELISASLFKAFSDILQFANPFVLNLLISFVSDKKSPLWVGIAYAILMFLFSELRSLCLNHYFYIMFRLGTKIQTALTAATYRKTLKLSNVARKNKTVGEIVNLMAIDVERYQMATFNVQILWSGPFQVILCLTYLVKTLGPTALVGALVMILFVIINYFSSIFVRKWQVAQMKYKDERVKLCNEVLNGIKVVKLYAWELPLCEMIEKIRKAELKKIRQASVIKAFLDTFNQSSGFLVAFFSFAAYTLSDPEKNKLTPQVAFVSLVLFNLLRSPITMLGLLINQLVQLSVSNSRLKEFLAADEIKQDSIVKVTDEKRIDHLESAISIERGTFSWDNDYDSKSNINGVNLDIEKGNLVAIIGRVGSGKSSLISAMLGEMNKMSGTVNINGTIAYASQQPWIQNISLRDNILFGSPYKAHVYDRVIEACALKSDLETLPDGDLTEIGEKGINLSGGQKSRIGLAVACYSNHSICILDDPLSAVDSHVGKHIFDHVIGPTGILRNKTRILVTNNTALLDKVDLIIMMEDSKIKRIGRYETLLNDPSGVFANFIMGVEKDNESEDTSSEPIELDNISTISDIFETKKNITMNDLREKKTEGALMSTETTETGNVKFTVYLDYFKATGYFFAIFFAVGYLGYNGVQLFRSLWLASWSNANDIGNNGEPRNDTVSLGERLSVYGGLGIMESLAFVLSMTTLIFGGLNASKRLHTPLLINILHSPMEFFDTTPIGRILNRFGKDVDVVDSQLPLSFRYFVMCLCQILVSLTLIVATIPIFAAVIPFLVIIYWYSYKFYVATSRGLKRIESANRSPIYTHFGQTVLGAPNIRAYGKTEDFTEMSDTKIDTFMRSKYLSNVANRWLAIRLEFIGSCILVFSVLFAAVSKELDWITSTGVISLSITYSMNITEVLNFAVRQISELETNIICVERLSEYTKLPNEPTWRTDKGSQIKNWPSKGEIRFVNYSTRYREGLDLVIKNISAFIKGGEKVALVGRTGSGKSSLSLGLFRMIEAAEGKILIDDVDISEIGLHDLRETITIIPQDPVCFSADLRFNLDPFDRYTDDQIWEALEHAHLKEFVTTKLDRGLESKISEGGSNWSTGQRQLLCLARAILRRSKILVLDEATANIDNKTDALIQETIRKEFASSTILTIAHRINTILDYDRVMVMDQGEIGEFDTPAALLSNKQSVFFSLAQDAGLA</sequence>
<protein>
    <submittedName>
        <fullName evidence="2">Multidrug resistance-associated protein 1</fullName>
    </submittedName>
</protein>
<dbReference type="WBParaSite" id="RSKR_0000129600.1">
    <property type="protein sequence ID" value="RSKR_0000129600.1"/>
    <property type="gene ID" value="RSKR_0000129600"/>
</dbReference>
<evidence type="ECO:0000313" key="2">
    <source>
        <dbReference type="WBParaSite" id="RSKR_0000129600.1"/>
    </source>
</evidence>
<accession>A0AC35TJK4</accession>
<evidence type="ECO:0000313" key="1">
    <source>
        <dbReference type="Proteomes" id="UP000095286"/>
    </source>
</evidence>
<name>A0AC35TJK4_9BILA</name>
<organism evidence="1 2">
    <name type="scientific">Rhabditophanes sp. KR3021</name>
    <dbReference type="NCBI Taxonomy" id="114890"/>
    <lineage>
        <taxon>Eukaryota</taxon>
        <taxon>Metazoa</taxon>
        <taxon>Ecdysozoa</taxon>
        <taxon>Nematoda</taxon>
        <taxon>Chromadorea</taxon>
        <taxon>Rhabditida</taxon>
        <taxon>Tylenchina</taxon>
        <taxon>Panagrolaimomorpha</taxon>
        <taxon>Strongyloidoidea</taxon>
        <taxon>Alloionematidae</taxon>
        <taxon>Rhabditophanes</taxon>
    </lineage>
</organism>